<dbReference type="EMBL" id="NBNE01001602">
    <property type="protein sequence ID" value="OWZ13354.1"/>
    <property type="molecule type" value="Genomic_DNA"/>
</dbReference>
<sequence>MARCRRQTIARWPQFRINSSQDNCRCRRGGCSFQFLMVCTLFAVLTSRAAAANYVQNPVIFQTQQASENPYVAGSHLLAWWGQRGDVESAIAQLDGVQQCSEGINVRVETELLEHDMAHSCRREAAGYDVKELLQPSMTLVTPTEDQTTNLCRSEACASWLRLAIEAAWLPDCRYRQSQMSFRSLAETLLRIREDLVVAGSGDATAPNGTLFREFYHLNQLANLMSTKEDVLNEVGSPVLLVARQLTEQEDFSLMGSGDSPPLSASVEPPGSTSGSARALSSGSSSNNPSSSNSASASASSGTVSSSSSSSNSNSVGDYTSGSDFNSSDTAGFTSSGVGPHASSTATTKELTPSYAYIVGAWVLFNGSYFFLMRRK</sequence>
<proteinExistence type="predicted"/>
<keyword evidence="4" id="KW-1185">Reference proteome</keyword>
<keyword evidence="2" id="KW-0472">Membrane</keyword>
<evidence type="ECO:0000313" key="4">
    <source>
        <dbReference type="Proteomes" id="UP000198211"/>
    </source>
</evidence>
<evidence type="ECO:0000256" key="1">
    <source>
        <dbReference type="SAM" id="MobiDB-lite"/>
    </source>
</evidence>
<name>A0A225W7I0_9STRA</name>
<dbReference type="AlphaFoldDB" id="A0A225W7I0"/>
<dbReference type="Proteomes" id="UP000198211">
    <property type="component" value="Unassembled WGS sequence"/>
</dbReference>
<evidence type="ECO:0000313" key="3">
    <source>
        <dbReference type="EMBL" id="OWZ13354.1"/>
    </source>
</evidence>
<dbReference type="InterPro" id="IPR036470">
    <property type="entry name" value="Elicitin_sf"/>
</dbReference>
<evidence type="ECO:0000256" key="2">
    <source>
        <dbReference type="SAM" id="Phobius"/>
    </source>
</evidence>
<feature type="region of interest" description="Disordered" evidence="1">
    <location>
        <begin position="253"/>
        <end position="319"/>
    </location>
</feature>
<gene>
    <name evidence="3" type="ORF">PHMEG_00013333</name>
</gene>
<feature type="transmembrane region" description="Helical" evidence="2">
    <location>
        <begin position="354"/>
        <end position="372"/>
    </location>
</feature>
<accession>A0A225W7I0</accession>
<keyword evidence="2" id="KW-1133">Transmembrane helix</keyword>
<reference evidence="4" key="1">
    <citation type="submission" date="2017-03" db="EMBL/GenBank/DDBJ databases">
        <title>Phytopthora megakarya and P. palmivora, two closely related causual agents of cacao black pod achieved similar genome size and gene model numbers by different mechanisms.</title>
        <authorList>
            <person name="Ali S."/>
            <person name="Shao J."/>
            <person name="Larry D.J."/>
            <person name="Kronmiller B."/>
            <person name="Shen D."/>
            <person name="Strem M.D."/>
            <person name="Melnick R.L."/>
            <person name="Guiltinan M.J."/>
            <person name="Tyler B.M."/>
            <person name="Meinhardt L.W."/>
            <person name="Bailey B.A."/>
        </authorList>
    </citation>
    <scope>NUCLEOTIDE SEQUENCE [LARGE SCALE GENOMIC DNA]</scope>
    <source>
        <strain evidence="4">zdho120</strain>
    </source>
</reference>
<keyword evidence="2" id="KW-0812">Transmembrane</keyword>
<comment type="caution">
    <text evidence="3">The sequence shown here is derived from an EMBL/GenBank/DDBJ whole genome shotgun (WGS) entry which is preliminary data.</text>
</comment>
<organism evidence="3 4">
    <name type="scientific">Phytophthora megakarya</name>
    <dbReference type="NCBI Taxonomy" id="4795"/>
    <lineage>
        <taxon>Eukaryota</taxon>
        <taxon>Sar</taxon>
        <taxon>Stramenopiles</taxon>
        <taxon>Oomycota</taxon>
        <taxon>Peronosporomycetes</taxon>
        <taxon>Peronosporales</taxon>
        <taxon>Peronosporaceae</taxon>
        <taxon>Phytophthora</taxon>
    </lineage>
</organism>
<dbReference type="SUPFAM" id="SSF48647">
    <property type="entry name" value="Fungal elicitin"/>
    <property type="match status" value="1"/>
</dbReference>
<protein>
    <recommendedName>
        <fullName evidence="5">Elicitin</fullName>
    </recommendedName>
</protein>
<feature type="compositionally biased region" description="Low complexity" evidence="1">
    <location>
        <begin position="271"/>
        <end position="317"/>
    </location>
</feature>
<evidence type="ECO:0008006" key="5">
    <source>
        <dbReference type="Google" id="ProtNLM"/>
    </source>
</evidence>
<dbReference type="Gene3D" id="1.10.239.10">
    <property type="entry name" value="Elicitin domain"/>
    <property type="match status" value="1"/>
</dbReference>
<dbReference type="GO" id="GO:0005576">
    <property type="term" value="C:extracellular region"/>
    <property type="evidence" value="ECO:0007669"/>
    <property type="project" value="InterPro"/>
</dbReference>
<dbReference type="OrthoDB" id="115727at2759"/>